<keyword evidence="3" id="KW-1185">Reference proteome</keyword>
<evidence type="ECO:0000313" key="3">
    <source>
        <dbReference type="Proteomes" id="UP001589867"/>
    </source>
</evidence>
<proteinExistence type="predicted"/>
<dbReference type="RefSeq" id="WP_377250451.1">
    <property type="nucleotide sequence ID" value="NZ_JBHLUH010000017.1"/>
</dbReference>
<protein>
    <submittedName>
        <fullName evidence="2">Trypsin-like peptidase domain-containing protein</fullName>
    </submittedName>
</protein>
<dbReference type="InterPro" id="IPR045431">
    <property type="entry name" value="EAD2"/>
</dbReference>
<evidence type="ECO:0000259" key="1">
    <source>
        <dbReference type="Pfam" id="PF19956"/>
    </source>
</evidence>
<sequence>MLVARARVLGGQPPQTLGAAILVAPGSVLTCRHVLADANGGRTPEEFLVDFPDSPAADPAKATVSRSIPAIPGHSRDLALLELASPASSVPARWADRVDEPVVRVFGYPAGLPVGVWVRALLTDEVDERTGWRRLDRRGAECGPDEGRDTQPIERGYSGAAAFDAAGSVVGMVVVRTPPTGRAETWLIPSGQWQAVLSGSPRPSPTGRRPLSFAQKHVLSHALGNVPVLTTPEGRRLLLQTLPPHIRAVVPTHPTARLELFALLDTVLEFDEGFPILLATVAALAGPDIRAVATVRRLACDLGLLEA</sequence>
<evidence type="ECO:0000313" key="2">
    <source>
        <dbReference type="EMBL" id="MFC0528638.1"/>
    </source>
</evidence>
<dbReference type="Gene3D" id="2.40.10.120">
    <property type="match status" value="1"/>
</dbReference>
<comment type="caution">
    <text evidence="2">The sequence shown here is derived from an EMBL/GenBank/DDBJ whole genome shotgun (WGS) entry which is preliminary data.</text>
</comment>
<name>A0ABV6M1U6_9ACTN</name>
<dbReference type="Pfam" id="PF13365">
    <property type="entry name" value="Trypsin_2"/>
    <property type="match status" value="1"/>
</dbReference>
<gene>
    <name evidence="2" type="ORF">ACFFIA_13295</name>
</gene>
<reference evidence="2 3" key="1">
    <citation type="submission" date="2024-09" db="EMBL/GenBank/DDBJ databases">
        <authorList>
            <person name="Sun Q."/>
            <person name="Mori K."/>
        </authorList>
    </citation>
    <scope>NUCLEOTIDE SEQUENCE [LARGE SCALE GENOMIC DNA]</scope>
    <source>
        <strain evidence="2 3">TBRC 3947</strain>
    </source>
</reference>
<dbReference type="EMBL" id="JBHLUH010000017">
    <property type="protein sequence ID" value="MFC0528638.1"/>
    <property type="molecule type" value="Genomic_DNA"/>
</dbReference>
<organism evidence="2 3">
    <name type="scientific">Phytohabitans kaempferiae</name>
    <dbReference type="NCBI Taxonomy" id="1620943"/>
    <lineage>
        <taxon>Bacteria</taxon>
        <taxon>Bacillati</taxon>
        <taxon>Actinomycetota</taxon>
        <taxon>Actinomycetes</taxon>
        <taxon>Micromonosporales</taxon>
        <taxon>Micromonosporaceae</taxon>
    </lineage>
</organism>
<accession>A0ABV6M1U6</accession>
<dbReference type="SUPFAM" id="SSF50494">
    <property type="entry name" value="Trypsin-like serine proteases"/>
    <property type="match status" value="1"/>
</dbReference>
<dbReference type="InterPro" id="IPR009003">
    <property type="entry name" value="Peptidase_S1_PA"/>
</dbReference>
<feature type="domain" description="Effector-associated" evidence="1">
    <location>
        <begin position="222"/>
        <end position="299"/>
    </location>
</feature>
<dbReference type="Proteomes" id="UP001589867">
    <property type="component" value="Unassembled WGS sequence"/>
</dbReference>
<dbReference type="Pfam" id="PF19956">
    <property type="entry name" value="EAD2"/>
    <property type="match status" value="1"/>
</dbReference>